<dbReference type="EMBL" id="QFNK01000096">
    <property type="protein sequence ID" value="PZO86736.1"/>
    <property type="molecule type" value="Genomic_DNA"/>
</dbReference>
<accession>A0A2W4ZZC7</accession>
<dbReference type="AlphaFoldDB" id="A0A2W4ZZC7"/>
<gene>
    <name evidence="1" type="ORF">DI626_05715</name>
</gene>
<evidence type="ECO:0000313" key="1">
    <source>
        <dbReference type="EMBL" id="PZO86736.1"/>
    </source>
</evidence>
<dbReference type="Proteomes" id="UP000249557">
    <property type="component" value="Unassembled WGS sequence"/>
</dbReference>
<organism evidence="1 2">
    <name type="scientific">Micavibrio aeruginosavorus</name>
    <dbReference type="NCBI Taxonomy" id="349221"/>
    <lineage>
        <taxon>Bacteria</taxon>
        <taxon>Pseudomonadati</taxon>
        <taxon>Bdellovibrionota</taxon>
        <taxon>Bdellovibrionia</taxon>
        <taxon>Bdellovibrionales</taxon>
        <taxon>Pseudobdellovibrionaceae</taxon>
        <taxon>Micavibrio</taxon>
    </lineage>
</organism>
<name>A0A2W4ZZC7_9BACT</name>
<protein>
    <submittedName>
        <fullName evidence="1">Uncharacterized protein</fullName>
    </submittedName>
</protein>
<comment type="caution">
    <text evidence="1">The sequence shown here is derived from an EMBL/GenBank/DDBJ whole genome shotgun (WGS) entry which is preliminary data.</text>
</comment>
<proteinExistence type="predicted"/>
<evidence type="ECO:0000313" key="2">
    <source>
        <dbReference type="Proteomes" id="UP000249557"/>
    </source>
</evidence>
<reference evidence="1 2" key="1">
    <citation type="submission" date="2017-08" db="EMBL/GenBank/DDBJ databases">
        <title>Infants hospitalized years apart are colonized by the same room-sourced microbial strains.</title>
        <authorList>
            <person name="Brooks B."/>
            <person name="Olm M.R."/>
            <person name="Firek B.A."/>
            <person name="Baker R."/>
            <person name="Thomas B.C."/>
            <person name="Morowitz M.J."/>
            <person name="Banfield J.F."/>
        </authorList>
    </citation>
    <scope>NUCLEOTIDE SEQUENCE [LARGE SCALE GENOMIC DNA]</scope>
    <source>
        <strain evidence="1">S2_018_000_R2_104</strain>
    </source>
</reference>
<sequence>MNIDFHAADAEADNKRQTLKRHFYNSSAFLGAHMKSITVHEKARPADIIRPVSCDYHGLHVHFTNSNEQEKFYISGMQGDSTSPRVKTEEKYINNLLLETTKAAYILVHNAKLSGWDTIDFGETSDPIRIMALEVACQKIGVSFIAKDKPPLPETYHGENLHAAMINVLENFENRPTKSPRFSFDEDLTAAPKTNKASAVAETMDDDDLLAGFVPPASAPAAPTP</sequence>